<accession>A0AC58UHV5</accession>
<evidence type="ECO:0000313" key="2">
    <source>
        <dbReference type="RefSeq" id="XP_075109076.1"/>
    </source>
</evidence>
<dbReference type="Proteomes" id="UP000790787">
    <property type="component" value="Chromosome 5"/>
</dbReference>
<dbReference type="RefSeq" id="XP_075109076.1">
    <property type="nucleotide sequence ID" value="XM_075252975.1"/>
</dbReference>
<reference evidence="2" key="2">
    <citation type="submission" date="2025-08" db="UniProtKB">
        <authorList>
            <consortium name="RefSeq"/>
        </authorList>
    </citation>
    <scope>IDENTIFICATION</scope>
    <source>
        <tissue evidence="2">Leaf</tissue>
    </source>
</reference>
<keyword evidence="1" id="KW-1185">Reference proteome</keyword>
<sequence>MSSLNICIQENAIWSVQPPATFQRCMSAIFSDMTEKFLEIFMNDFTLFEEIVLLTANGIEVDKVKINLIAGLPPPTTIKGIRSFLGHAGDCMIVFDTLKEKLSTAPVVVSPDWSQPFEVMCDASDTTVGAVLGQRKDKIFRPIYYASKTPNEAQLIKRVTGDNIIRRCVPEEEMTKILYHCHDGAIGGHYAANRTTFKVLEAGFFWPTLFKDARAYVAQCDRQFSALLSKYGVTHKTGTPYHTQTQGQVEVSNRELKRILEKTVEISRKDWSLILDDAVWAYRTAFKMPIGTSPYKLVFGKACHLPVELEHKAFWALKVLNFELTSAGKKRFFQVNELEELRLESYENARIFKEKTKIWHDNLIRQKSFIIGDQVLLYNSRLRLFPGKLKSRWTGPYNVTDVTPYGAIEIQQINGGEKFKVNGHRLKLYFGGHFEQQPSVTLIA</sequence>
<organism evidence="1 2">
    <name type="scientific">Nicotiana tabacum</name>
    <name type="common">Common tobacco</name>
    <dbReference type="NCBI Taxonomy" id="4097"/>
    <lineage>
        <taxon>Eukaryota</taxon>
        <taxon>Viridiplantae</taxon>
        <taxon>Streptophyta</taxon>
        <taxon>Embryophyta</taxon>
        <taxon>Tracheophyta</taxon>
        <taxon>Spermatophyta</taxon>
        <taxon>Magnoliopsida</taxon>
        <taxon>eudicotyledons</taxon>
        <taxon>Gunneridae</taxon>
        <taxon>Pentapetalae</taxon>
        <taxon>asterids</taxon>
        <taxon>lamiids</taxon>
        <taxon>Solanales</taxon>
        <taxon>Solanaceae</taxon>
        <taxon>Nicotianoideae</taxon>
        <taxon>Nicotianeae</taxon>
        <taxon>Nicotiana</taxon>
    </lineage>
</organism>
<proteinExistence type="predicted"/>
<evidence type="ECO:0000313" key="1">
    <source>
        <dbReference type="Proteomes" id="UP000790787"/>
    </source>
</evidence>
<name>A0AC58UHV5_TOBAC</name>
<gene>
    <name evidence="2" type="primary">LOC142180872</name>
</gene>
<reference evidence="1" key="1">
    <citation type="journal article" date="2014" name="Nat. Commun.">
        <title>The tobacco genome sequence and its comparison with those of tomato and potato.</title>
        <authorList>
            <person name="Sierro N."/>
            <person name="Battey J.N."/>
            <person name="Ouadi S."/>
            <person name="Bakaher N."/>
            <person name="Bovet L."/>
            <person name="Willig A."/>
            <person name="Goepfert S."/>
            <person name="Peitsch M.C."/>
            <person name="Ivanov N.V."/>
        </authorList>
    </citation>
    <scope>NUCLEOTIDE SEQUENCE [LARGE SCALE GENOMIC DNA]</scope>
</reference>
<protein>
    <submittedName>
        <fullName evidence="2">Uncharacterized protein LOC142180872</fullName>
    </submittedName>
</protein>